<dbReference type="InterPro" id="IPR027417">
    <property type="entry name" value="P-loop_NTPase"/>
</dbReference>
<keyword evidence="9" id="KW-1185">Reference proteome</keyword>
<dbReference type="InterPro" id="IPR000795">
    <property type="entry name" value="T_Tr_GTP-bd_dom"/>
</dbReference>
<organism evidence="8 9">
    <name type="scientific">Eptatretus burgeri</name>
    <name type="common">Inshore hagfish</name>
    <dbReference type="NCBI Taxonomy" id="7764"/>
    <lineage>
        <taxon>Eukaryota</taxon>
        <taxon>Metazoa</taxon>
        <taxon>Chordata</taxon>
        <taxon>Craniata</taxon>
        <taxon>Vertebrata</taxon>
        <taxon>Cyclostomata</taxon>
        <taxon>Myxini</taxon>
        <taxon>Myxiniformes</taxon>
        <taxon>Myxinidae</taxon>
        <taxon>Eptatretinae</taxon>
        <taxon>Eptatretus</taxon>
    </lineage>
</organism>
<dbReference type="InterPro" id="IPR020568">
    <property type="entry name" value="Ribosomal_Su5_D2-typ_SF"/>
</dbReference>
<dbReference type="Pfam" id="PF00009">
    <property type="entry name" value="GTP_EFTU"/>
    <property type="match status" value="1"/>
</dbReference>
<sequence length="909" mass="101735">MRHLETGKFCELQRNPSNIRNICILAHVDHGKTTLADSLIASNGIISNRLAGKLRYMDSLKEEQIRGITMKSSSISLFFNMEFLVNLIDSPGHVDFSSEVSTAVRLCDGALVVVDVVEGVCPQTHAVLRQAWLEHIRPCLVINKIDRLITELKLTPSEAHVQIQKVLEQVNAVTGSLFSSKVLEENTDKEPNCKSSEKGCPLNTLYDWSAGFEETDDSSLYFSPDQGNVVFASALDGWGFCVEHFAWLYAQKMGVKMEVLRKTLWGDFYLDPKAKKMMKGAQAKGKKPVFVQLVLENIWALYDAVVIRDKDKVEKMVASQGLKIPTRDMKHHDPKVVLSAICSQWLPLAHAVLSMVCSKLPSPLENDVERVERLLCPRLRRFESLPIETQALKESFLACKSEGSDVPVIVFVSKQFAVDMSQLVRGMRLLNQADSCVEVLIQESGEHVLVTAGEVHLQRCLDDLRFAKIEIDVSAPIIPFRETIIRRPKVDMVNEEMGSQNRFANQRRRRGKTEGHLSEGIRVEGDGLVTVTTPGGECTVSIRALPLPEGVAHHLEESVELIRSMEQFNTTLHENQDNMLDAIRNFKRDLEDCFQGMKWKNAVSQICSFGPRRCGPNLLLNRVEGYTRPSVWQCIEKKLCSAGTYRDYDNSIVSGFQLATLAGPICEEPMRGVCFFLERWETRGVQTPRSVSEGITEVKLASLPSGDEQQSDTESEGGGSMAKEGGSVAGSERSDEGIRSDSYGSCSGQLISTMKDACRFAFQMKPQRMMAAMYTCEIQATADVLGKVYAVLARREGRVLCEEMRQGSAVFSIRAALPVAESFGFAEEIRKRTSGLASPQLVFSHWEVVTSDPFWVPTTEEEYLHFGEKADSENQAKKYVMAVRKRKGLLVEEQVVEHAEKQRTRARKK</sequence>
<dbReference type="PRINTS" id="PR00315">
    <property type="entry name" value="ELONGATNFCT"/>
</dbReference>
<evidence type="ECO:0000313" key="9">
    <source>
        <dbReference type="Proteomes" id="UP000694388"/>
    </source>
</evidence>
<dbReference type="GO" id="GO:0005525">
    <property type="term" value="F:GTP binding"/>
    <property type="evidence" value="ECO:0007669"/>
    <property type="project" value="UniProtKB-KW"/>
</dbReference>
<dbReference type="SUPFAM" id="SSF54211">
    <property type="entry name" value="Ribosomal protein S5 domain 2-like"/>
    <property type="match status" value="1"/>
</dbReference>
<dbReference type="FunFam" id="3.30.70.240:FF:000006">
    <property type="entry name" value="Elongation factor like GTPase 1"/>
    <property type="match status" value="1"/>
</dbReference>
<dbReference type="GO" id="GO:0042256">
    <property type="term" value="P:cytosolic ribosome assembly"/>
    <property type="evidence" value="ECO:0007669"/>
    <property type="project" value="UniProtKB-ARBA"/>
</dbReference>
<dbReference type="OMA" id="FARCDIQ"/>
<dbReference type="PANTHER" id="PTHR42908:SF3">
    <property type="entry name" value="ELONGATION FACTOR-LIKE GTPASE 1"/>
    <property type="match status" value="1"/>
</dbReference>
<dbReference type="Gene3D" id="3.90.1430.10">
    <property type="entry name" value="Yeast translation eEF2 (G' domain)"/>
    <property type="match status" value="1"/>
</dbReference>
<accession>A0A8C4QLF5</accession>
<keyword evidence="1" id="KW-0690">Ribosome biogenesis</keyword>
<dbReference type="AlphaFoldDB" id="A0A8C4QLF5"/>
<dbReference type="InterPro" id="IPR014721">
    <property type="entry name" value="Ribsml_uS5_D2-typ_fold_subgr"/>
</dbReference>
<dbReference type="FunFam" id="3.40.50.300:FF:000732">
    <property type="entry name" value="Elongation factor like GTPase 1"/>
    <property type="match status" value="1"/>
</dbReference>
<evidence type="ECO:0000259" key="7">
    <source>
        <dbReference type="PROSITE" id="PS51722"/>
    </source>
</evidence>
<feature type="region of interest" description="Disordered" evidence="6">
    <location>
        <begin position="696"/>
        <end position="742"/>
    </location>
</feature>
<dbReference type="InterPro" id="IPR005225">
    <property type="entry name" value="Small_GTP-bd"/>
</dbReference>
<dbReference type="CDD" id="cd04096">
    <property type="entry name" value="eEF2_snRNP_like_C"/>
    <property type="match status" value="1"/>
</dbReference>
<dbReference type="CDD" id="cd01885">
    <property type="entry name" value="EF2"/>
    <property type="match status" value="1"/>
</dbReference>
<dbReference type="GO" id="GO:1990904">
    <property type="term" value="C:ribonucleoprotein complex"/>
    <property type="evidence" value="ECO:0007669"/>
    <property type="project" value="TreeGrafter"/>
</dbReference>
<dbReference type="Pfam" id="PF00679">
    <property type="entry name" value="EFG_C"/>
    <property type="match status" value="1"/>
</dbReference>
<dbReference type="FunFam" id="3.30.70.870:FF:000002">
    <property type="entry name" value="Translation elongation factor 2"/>
    <property type="match status" value="1"/>
</dbReference>
<dbReference type="PROSITE" id="PS51722">
    <property type="entry name" value="G_TR_2"/>
    <property type="match status" value="1"/>
</dbReference>
<dbReference type="InterPro" id="IPR056752">
    <property type="entry name" value="EFL1"/>
</dbReference>
<dbReference type="Gene3D" id="3.30.230.10">
    <property type="match status" value="1"/>
</dbReference>
<keyword evidence="4" id="KW-0342">GTP-binding</keyword>
<evidence type="ECO:0000256" key="4">
    <source>
        <dbReference type="ARBA" id="ARBA00023134"/>
    </source>
</evidence>
<evidence type="ECO:0000313" key="8">
    <source>
        <dbReference type="Ensembl" id="ENSEBUP00000017191.1"/>
    </source>
</evidence>
<dbReference type="SMART" id="SM00838">
    <property type="entry name" value="EFG_C"/>
    <property type="match status" value="1"/>
</dbReference>
<reference evidence="8" key="1">
    <citation type="submission" date="2025-08" db="UniProtKB">
        <authorList>
            <consortium name="Ensembl"/>
        </authorList>
    </citation>
    <scope>IDENTIFICATION</scope>
</reference>
<name>A0A8C4QLF5_EPTBU</name>
<keyword evidence="3" id="KW-0378">Hydrolase</keyword>
<evidence type="ECO:0000256" key="3">
    <source>
        <dbReference type="ARBA" id="ARBA00022801"/>
    </source>
</evidence>
<dbReference type="Gene3D" id="3.30.70.870">
    <property type="entry name" value="Elongation Factor G (Translational Gtpase), domain 3"/>
    <property type="match status" value="1"/>
</dbReference>
<dbReference type="FunFam" id="3.90.1430.10:FF:000002">
    <property type="entry name" value="Elongation factor like GTPase 1"/>
    <property type="match status" value="1"/>
</dbReference>
<dbReference type="InterPro" id="IPR035647">
    <property type="entry name" value="EFG_III/V"/>
</dbReference>
<reference evidence="8" key="2">
    <citation type="submission" date="2025-09" db="UniProtKB">
        <authorList>
            <consortium name="Ensembl"/>
        </authorList>
    </citation>
    <scope>IDENTIFICATION</scope>
</reference>
<evidence type="ECO:0000256" key="2">
    <source>
        <dbReference type="ARBA" id="ARBA00022741"/>
    </source>
</evidence>
<dbReference type="SUPFAM" id="SSF54980">
    <property type="entry name" value="EF-G C-terminal domain-like"/>
    <property type="match status" value="2"/>
</dbReference>
<dbReference type="GO" id="GO:0043022">
    <property type="term" value="F:ribosome binding"/>
    <property type="evidence" value="ECO:0007669"/>
    <property type="project" value="TreeGrafter"/>
</dbReference>
<protein>
    <recommendedName>
        <fullName evidence="5">Elongation factor-like 1</fullName>
    </recommendedName>
</protein>
<dbReference type="SUPFAM" id="SSF52540">
    <property type="entry name" value="P-loop containing nucleoside triphosphate hydrolases"/>
    <property type="match status" value="1"/>
</dbReference>
<dbReference type="PANTHER" id="PTHR42908">
    <property type="entry name" value="TRANSLATION ELONGATION FACTOR-RELATED"/>
    <property type="match status" value="1"/>
</dbReference>
<proteinExistence type="predicted"/>
<dbReference type="GO" id="GO:0003924">
    <property type="term" value="F:GTPase activity"/>
    <property type="evidence" value="ECO:0007669"/>
    <property type="project" value="InterPro"/>
</dbReference>
<evidence type="ECO:0000256" key="1">
    <source>
        <dbReference type="ARBA" id="ARBA00022517"/>
    </source>
</evidence>
<dbReference type="Gene3D" id="3.40.50.300">
    <property type="entry name" value="P-loop containing nucleotide triphosphate hydrolases"/>
    <property type="match status" value="1"/>
</dbReference>
<dbReference type="Ensembl" id="ENSEBUT00000017767.1">
    <property type="protein sequence ID" value="ENSEBUP00000017191.1"/>
    <property type="gene ID" value="ENSEBUG00000010738.1"/>
</dbReference>
<dbReference type="InterPro" id="IPR000640">
    <property type="entry name" value="EFG_V-like"/>
</dbReference>
<evidence type="ECO:0000256" key="5">
    <source>
        <dbReference type="ARBA" id="ARBA00081809"/>
    </source>
</evidence>
<dbReference type="NCBIfam" id="TIGR00231">
    <property type="entry name" value="small_GTP"/>
    <property type="match status" value="1"/>
</dbReference>
<dbReference type="CDD" id="cd01681">
    <property type="entry name" value="aeEF2_snRNP_like_IV"/>
    <property type="match status" value="1"/>
</dbReference>
<feature type="domain" description="Tr-type G" evidence="7">
    <location>
        <begin position="17"/>
        <end position="273"/>
    </location>
</feature>
<dbReference type="Proteomes" id="UP000694388">
    <property type="component" value="Unplaced"/>
</dbReference>
<dbReference type="GeneTree" id="ENSGT00550000074806"/>
<dbReference type="GO" id="GO:0005829">
    <property type="term" value="C:cytosol"/>
    <property type="evidence" value="ECO:0007669"/>
    <property type="project" value="TreeGrafter"/>
</dbReference>
<evidence type="ECO:0000256" key="6">
    <source>
        <dbReference type="SAM" id="MobiDB-lite"/>
    </source>
</evidence>
<dbReference type="Pfam" id="PF25118">
    <property type="entry name" value="EFL1"/>
    <property type="match status" value="1"/>
</dbReference>
<dbReference type="Gene3D" id="3.30.70.240">
    <property type="match status" value="1"/>
</dbReference>
<keyword evidence="2" id="KW-0547">Nucleotide-binding</keyword>